<feature type="transmembrane region" description="Helical" evidence="1">
    <location>
        <begin position="59"/>
        <end position="79"/>
    </location>
</feature>
<feature type="transmembrane region" description="Helical" evidence="1">
    <location>
        <begin position="123"/>
        <end position="153"/>
    </location>
</feature>
<evidence type="ECO:0000313" key="3">
    <source>
        <dbReference type="Proteomes" id="UP000249005"/>
    </source>
</evidence>
<sequence length="269" mass="28666">MTDQQDSHNPYTPPEASVSDVAVALDEGNETFIPGGQAVPAGGGVNWIGDAWNLMKPKLGMWILMAVILFVILMIVQIIPIVSLLTTLIMPVFVGGIMSLCEKQRVTGEFDLGLMFSGFQNNFGSLIGVGAVMFGVSILAVIVMFVVGGSAMMGLALAGNDPSMAMTGASSGMLFIGIILMFAIMMVGYALTWFAPALIVLHKLPLGQAISMSLSAVKKNILPGLVFFIVISIVMVVSMIPFGLGLLVTMPLMLATYYTSYRNLFIAQR</sequence>
<gene>
    <name evidence="2" type="ORF">NCTC12151_03020</name>
</gene>
<keyword evidence="1" id="KW-1133">Transmembrane helix</keyword>
<organism evidence="2 3">
    <name type="scientific">Leminorella richardii</name>
    <dbReference type="NCBI Taxonomy" id="158841"/>
    <lineage>
        <taxon>Bacteria</taxon>
        <taxon>Pseudomonadati</taxon>
        <taxon>Pseudomonadota</taxon>
        <taxon>Gammaproteobacteria</taxon>
        <taxon>Enterobacterales</taxon>
        <taxon>Budviciaceae</taxon>
        <taxon>Leminorella</taxon>
    </lineage>
</organism>
<keyword evidence="3" id="KW-1185">Reference proteome</keyword>
<dbReference type="KEGG" id="lri:NCTC12151_03020"/>
<evidence type="ECO:0000256" key="1">
    <source>
        <dbReference type="SAM" id="Phobius"/>
    </source>
</evidence>
<name>A0A2X4UX11_9GAMM</name>
<dbReference type="AlphaFoldDB" id="A0A2X4UX11"/>
<dbReference type="InterPro" id="IPR047798">
    <property type="entry name" value="BPSS1780-like"/>
</dbReference>
<keyword evidence="1" id="KW-0472">Membrane</keyword>
<evidence type="ECO:0000313" key="2">
    <source>
        <dbReference type="EMBL" id="SQI43393.1"/>
    </source>
</evidence>
<feature type="transmembrane region" description="Helical" evidence="1">
    <location>
        <begin position="173"/>
        <end position="201"/>
    </location>
</feature>
<dbReference type="NCBIfam" id="NF041043">
    <property type="entry name" value="BPSS1780_fam"/>
    <property type="match status" value="1"/>
</dbReference>
<dbReference type="EMBL" id="LS483470">
    <property type="protein sequence ID" value="SQI43393.1"/>
    <property type="molecule type" value="Genomic_DNA"/>
</dbReference>
<proteinExistence type="predicted"/>
<dbReference type="Proteomes" id="UP000249005">
    <property type="component" value="Chromosome 1"/>
</dbReference>
<protein>
    <submittedName>
        <fullName evidence="2">Predicted integral membrane protein</fullName>
    </submittedName>
</protein>
<accession>A0A2X4UX11</accession>
<dbReference type="RefSeq" id="WP_197708832.1">
    <property type="nucleotide sequence ID" value="NZ_LR698987.1"/>
</dbReference>
<reference evidence="2 3" key="1">
    <citation type="submission" date="2018-06" db="EMBL/GenBank/DDBJ databases">
        <authorList>
            <consortium name="Pathogen Informatics"/>
            <person name="Doyle S."/>
        </authorList>
    </citation>
    <scope>NUCLEOTIDE SEQUENCE [LARGE SCALE GENOMIC DNA]</scope>
    <source>
        <strain evidence="2 3">NCTC12151</strain>
    </source>
</reference>
<feature type="transmembrane region" description="Helical" evidence="1">
    <location>
        <begin position="221"/>
        <end position="254"/>
    </location>
</feature>
<keyword evidence="1" id="KW-0812">Transmembrane</keyword>